<dbReference type="Proteomes" id="UP000070501">
    <property type="component" value="Unassembled WGS sequence"/>
</dbReference>
<dbReference type="AlphaFoldDB" id="A0A136J2L0"/>
<keyword evidence="1" id="KW-1133">Transmembrane helix</keyword>
<dbReference type="EMBL" id="KQ964250">
    <property type="protein sequence ID" value="KXJ91395.1"/>
    <property type="molecule type" value="Genomic_DNA"/>
</dbReference>
<reference evidence="3" key="1">
    <citation type="submission" date="2016-02" db="EMBL/GenBank/DDBJ databases">
        <title>Draft genome sequence of Microdochium bolleyi, a fungal endophyte of beachgrass.</title>
        <authorList>
            <consortium name="DOE Joint Genome Institute"/>
            <person name="David A.S."/>
            <person name="May G."/>
            <person name="Haridas S."/>
            <person name="Lim J."/>
            <person name="Wang M."/>
            <person name="Labutti K."/>
            <person name="Lipzen A."/>
            <person name="Barry K."/>
            <person name="Grigoriev I.V."/>
        </authorList>
    </citation>
    <scope>NUCLEOTIDE SEQUENCE [LARGE SCALE GENOMIC DNA]</scope>
    <source>
        <strain evidence="3">J235TASD1</strain>
    </source>
</reference>
<evidence type="ECO:0000256" key="1">
    <source>
        <dbReference type="SAM" id="Phobius"/>
    </source>
</evidence>
<name>A0A136J2L0_9PEZI</name>
<proteinExistence type="predicted"/>
<accession>A0A136J2L0</accession>
<gene>
    <name evidence="2" type="ORF">Micbo1qcDRAFT_65117</name>
</gene>
<protein>
    <submittedName>
        <fullName evidence="2">Uncharacterized protein</fullName>
    </submittedName>
</protein>
<dbReference type="InParanoid" id="A0A136J2L0"/>
<evidence type="ECO:0000313" key="2">
    <source>
        <dbReference type="EMBL" id="KXJ91395.1"/>
    </source>
</evidence>
<keyword evidence="1" id="KW-0812">Transmembrane</keyword>
<keyword evidence="3" id="KW-1185">Reference proteome</keyword>
<organism evidence="2 3">
    <name type="scientific">Microdochium bolleyi</name>
    <dbReference type="NCBI Taxonomy" id="196109"/>
    <lineage>
        <taxon>Eukaryota</taxon>
        <taxon>Fungi</taxon>
        <taxon>Dikarya</taxon>
        <taxon>Ascomycota</taxon>
        <taxon>Pezizomycotina</taxon>
        <taxon>Sordariomycetes</taxon>
        <taxon>Xylariomycetidae</taxon>
        <taxon>Xylariales</taxon>
        <taxon>Microdochiaceae</taxon>
        <taxon>Microdochium</taxon>
    </lineage>
</organism>
<feature type="transmembrane region" description="Helical" evidence="1">
    <location>
        <begin position="26"/>
        <end position="44"/>
    </location>
</feature>
<keyword evidence="1" id="KW-0472">Membrane</keyword>
<sequence>MSENKTLHFFTSLPYITSPPVLSHSYLFFLFFQVLPRSVLVMLFPSSRRKHKWTLLFFSPSKERHTQGRGGTDTAQAVDPYAGSVLPGGVAAGLETRREPKAWRRSYLSTCYIGLQTAIGYTGLVIVTSTG</sequence>
<feature type="transmembrane region" description="Helical" evidence="1">
    <location>
        <begin position="107"/>
        <end position="127"/>
    </location>
</feature>
<evidence type="ECO:0000313" key="3">
    <source>
        <dbReference type="Proteomes" id="UP000070501"/>
    </source>
</evidence>